<comment type="caution">
    <text evidence="1">The sequence shown here is derived from an EMBL/GenBank/DDBJ whole genome shotgun (WGS) entry which is preliminary data.</text>
</comment>
<dbReference type="Proteomes" id="UP000682733">
    <property type="component" value="Unassembled WGS sequence"/>
</dbReference>
<evidence type="ECO:0000313" key="4">
    <source>
        <dbReference type="Proteomes" id="UP000677228"/>
    </source>
</evidence>
<sequence length="101" mass="11307">MQDAICNRTVPVENVAGPDSAFVQQGQNITRDLMSQPALMAPWIPMFTGQHFGYQHPVSFRQPFERRSVIDLHPHGPLPSFISPDHPVFTDIIAAARTDLQ</sequence>
<dbReference type="EMBL" id="CAJNOK010004789">
    <property type="protein sequence ID" value="CAF0949828.1"/>
    <property type="molecule type" value="Genomic_DNA"/>
</dbReference>
<protein>
    <submittedName>
        <fullName evidence="1">Uncharacterized protein</fullName>
    </submittedName>
</protein>
<organism evidence="1 4">
    <name type="scientific">Didymodactylos carnosus</name>
    <dbReference type="NCBI Taxonomy" id="1234261"/>
    <lineage>
        <taxon>Eukaryota</taxon>
        <taxon>Metazoa</taxon>
        <taxon>Spiralia</taxon>
        <taxon>Gnathifera</taxon>
        <taxon>Rotifera</taxon>
        <taxon>Eurotatoria</taxon>
        <taxon>Bdelloidea</taxon>
        <taxon>Philodinida</taxon>
        <taxon>Philodinidae</taxon>
        <taxon>Didymodactylos</taxon>
    </lineage>
</organism>
<name>A0A8S2DLK2_9BILA</name>
<reference evidence="1" key="1">
    <citation type="submission" date="2021-02" db="EMBL/GenBank/DDBJ databases">
        <authorList>
            <person name="Nowell W R."/>
        </authorList>
    </citation>
    <scope>NUCLEOTIDE SEQUENCE</scope>
</reference>
<accession>A0A8S2DLK2</accession>
<evidence type="ECO:0000313" key="1">
    <source>
        <dbReference type="EMBL" id="CAF0949828.1"/>
    </source>
</evidence>
<dbReference type="EMBL" id="CAJOBC010099458">
    <property type="protein sequence ID" value="CAF4460836.1"/>
    <property type="molecule type" value="Genomic_DNA"/>
</dbReference>
<dbReference type="Proteomes" id="UP000681722">
    <property type="component" value="Unassembled WGS sequence"/>
</dbReference>
<evidence type="ECO:0000313" key="3">
    <source>
        <dbReference type="EMBL" id="CAF4460836.1"/>
    </source>
</evidence>
<dbReference type="EMBL" id="CAJOBA010004794">
    <property type="protein sequence ID" value="CAF3724141.1"/>
    <property type="molecule type" value="Genomic_DNA"/>
</dbReference>
<evidence type="ECO:0000313" key="2">
    <source>
        <dbReference type="EMBL" id="CAF3724141.1"/>
    </source>
</evidence>
<gene>
    <name evidence="1" type="ORF">OVA965_LOCUS12093</name>
    <name evidence="3" type="ORF">SRO942_LOCUS42742</name>
    <name evidence="2" type="ORF">TMI583_LOCUS12097</name>
</gene>
<proteinExistence type="predicted"/>
<dbReference type="Proteomes" id="UP000677228">
    <property type="component" value="Unassembled WGS sequence"/>
</dbReference>
<dbReference type="AlphaFoldDB" id="A0A8S2DLK2"/>